<accession>A0A5C7SD29</accession>
<gene>
    <name evidence="2" type="ORF">E6Q80_17505</name>
</gene>
<dbReference type="PANTHER" id="PTHR12788:SF10">
    <property type="entry name" value="PROTEIN-TYROSINE SULFOTRANSFERASE"/>
    <property type="match status" value="1"/>
</dbReference>
<dbReference type="EMBL" id="SSFD01000284">
    <property type="protein sequence ID" value="TXH81262.1"/>
    <property type="molecule type" value="Genomic_DNA"/>
</dbReference>
<dbReference type="RefSeq" id="WP_276660789.1">
    <property type="nucleotide sequence ID" value="NZ_SSFD01000284.1"/>
</dbReference>
<dbReference type="SUPFAM" id="SSF52540">
    <property type="entry name" value="P-loop containing nucleoside triphosphate hydrolases"/>
    <property type="match status" value="1"/>
</dbReference>
<name>A0A5C7SD29_THASP</name>
<evidence type="ECO:0000256" key="1">
    <source>
        <dbReference type="ARBA" id="ARBA00022679"/>
    </source>
</evidence>
<dbReference type="AlphaFoldDB" id="A0A5C7SD29"/>
<sequence>MSSFRLSHLHKLLDPEIRAKNLQWLRWRARELYWSAAHPAMPDPVFVIGCSRSGTTVTFETLAASGQYLHFDYELPQLWDGLYGPLNNGWASEAAGPEHAERAHRERALAYFYARLGAGPVLDKTCINTLRVAYLHKLFPRAKFVFIHRDGRDNISSMIDGWRLGRTDGGFGLEKFFGPSPVPVEINGGEFREWHFFLPPGWRDYNRASLEEVCAFQWISANRLALDAARDVPAAQWIQVRYEDIFERPVEMFRTVFERLGLPFDARMEAHCAGLSGRPTSIVKGTPKKQKWKESNPEAIARILPAIAPLMRELGYALDD</sequence>
<proteinExistence type="predicted"/>
<evidence type="ECO:0000313" key="2">
    <source>
        <dbReference type="EMBL" id="TXH81262.1"/>
    </source>
</evidence>
<reference evidence="2 3" key="1">
    <citation type="submission" date="2018-09" db="EMBL/GenBank/DDBJ databases">
        <title>Metagenome Assembled Genomes from an Advanced Water Purification Facility.</title>
        <authorList>
            <person name="Stamps B.W."/>
            <person name="Spear J.R."/>
        </authorList>
    </citation>
    <scope>NUCLEOTIDE SEQUENCE [LARGE SCALE GENOMIC DNA]</scope>
    <source>
        <strain evidence="2">Bin_27_1</strain>
    </source>
</reference>
<keyword evidence="1 2" id="KW-0808">Transferase</keyword>
<dbReference type="Gene3D" id="3.40.50.300">
    <property type="entry name" value="P-loop containing nucleotide triphosphate hydrolases"/>
    <property type="match status" value="1"/>
</dbReference>
<comment type="caution">
    <text evidence="2">The sequence shown here is derived from an EMBL/GenBank/DDBJ whole genome shotgun (WGS) entry which is preliminary data.</text>
</comment>
<dbReference type="PANTHER" id="PTHR12788">
    <property type="entry name" value="PROTEIN-TYROSINE SULFOTRANSFERASE 2"/>
    <property type="match status" value="1"/>
</dbReference>
<dbReference type="GO" id="GO:0008476">
    <property type="term" value="F:protein-tyrosine sulfotransferase activity"/>
    <property type="evidence" value="ECO:0007669"/>
    <property type="project" value="InterPro"/>
</dbReference>
<protein>
    <submittedName>
        <fullName evidence="2">Sulfotransferase</fullName>
    </submittedName>
</protein>
<dbReference type="Proteomes" id="UP000321192">
    <property type="component" value="Unassembled WGS sequence"/>
</dbReference>
<dbReference type="Pfam" id="PF13469">
    <property type="entry name" value="Sulfotransfer_3"/>
    <property type="match status" value="2"/>
</dbReference>
<dbReference type="InterPro" id="IPR027417">
    <property type="entry name" value="P-loop_NTPase"/>
</dbReference>
<dbReference type="InterPro" id="IPR026634">
    <property type="entry name" value="TPST-like"/>
</dbReference>
<evidence type="ECO:0000313" key="3">
    <source>
        <dbReference type="Proteomes" id="UP000321192"/>
    </source>
</evidence>
<organism evidence="2 3">
    <name type="scientific">Thauera aminoaromatica</name>
    <dbReference type="NCBI Taxonomy" id="164330"/>
    <lineage>
        <taxon>Bacteria</taxon>
        <taxon>Pseudomonadati</taxon>
        <taxon>Pseudomonadota</taxon>
        <taxon>Betaproteobacteria</taxon>
        <taxon>Rhodocyclales</taxon>
        <taxon>Zoogloeaceae</taxon>
        <taxon>Thauera</taxon>
    </lineage>
</organism>